<accession>A0ABD1PVL0</accession>
<reference evidence="6" key="1">
    <citation type="submission" date="2024-07" db="EMBL/GenBank/DDBJ databases">
        <title>Two chromosome-level genome assemblies of Korean endemic species Abeliophyllum distichum and Forsythia ovata (Oleaceae).</title>
        <authorList>
            <person name="Jang H."/>
        </authorList>
    </citation>
    <scope>NUCLEOTIDE SEQUENCE [LARGE SCALE GENOMIC DNA]</scope>
</reference>
<comment type="caution">
    <text evidence="5">The sequence shown here is derived from an EMBL/GenBank/DDBJ whole genome shotgun (WGS) entry which is preliminary data.</text>
</comment>
<feature type="domain" description="ZF-HD dimerization-type" evidence="4">
    <location>
        <begin position="1"/>
        <end position="41"/>
    </location>
</feature>
<dbReference type="Pfam" id="PF04770">
    <property type="entry name" value="ZF-HD_dimer"/>
    <property type="match status" value="1"/>
</dbReference>
<keyword evidence="6" id="KW-1185">Reference proteome</keyword>
<dbReference type="PANTHER" id="PTHR31948">
    <property type="entry name" value="ZINC-FINGER HOMEODOMAIN PROTEIN 2"/>
    <property type="match status" value="1"/>
</dbReference>
<evidence type="ECO:0000256" key="3">
    <source>
        <dbReference type="ARBA" id="ARBA00022833"/>
    </source>
</evidence>
<dbReference type="GO" id="GO:0008270">
    <property type="term" value="F:zinc ion binding"/>
    <property type="evidence" value="ECO:0007669"/>
    <property type="project" value="UniProtKB-KW"/>
</dbReference>
<keyword evidence="1" id="KW-0479">Metal-binding</keyword>
<name>A0ABD1PVL0_9LAMI</name>
<organism evidence="5 6">
    <name type="scientific">Forsythia ovata</name>
    <dbReference type="NCBI Taxonomy" id="205694"/>
    <lineage>
        <taxon>Eukaryota</taxon>
        <taxon>Viridiplantae</taxon>
        <taxon>Streptophyta</taxon>
        <taxon>Embryophyta</taxon>
        <taxon>Tracheophyta</taxon>
        <taxon>Spermatophyta</taxon>
        <taxon>Magnoliopsida</taxon>
        <taxon>eudicotyledons</taxon>
        <taxon>Gunneridae</taxon>
        <taxon>Pentapetalae</taxon>
        <taxon>asterids</taxon>
        <taxon>lamiids</taxon>
        <taxon>Lamiales</taxon>
        <taxon>Oleaceae</taxon>
        <taxon>Forsythieae</taxon>
        <taxon>Forsythia</taxon>
    </lineage>
</organism>
<dbReference type="PANTHER" id="PTHR31948:SF72">
    <property type="entry name" value="ZINC-FINGER HOMEODOMAIN PROTEIN 10"/>
    <property type="match status" value="1"/>
</dbReference>
<evidence type="ECO:0000256" key="1">
    <source>
        <dbReference type="ARBA" id="ARBA00022723"/>
    </source>
</evidence>
<dbReference type="Proteomes" id="UP001604277">
    <property type="component" value="Unassembled WGS sequence"/>
</dbReference>
<sequence>MGGHAVDGCGEFMSSSTANSVVPTSLKCAACGCHRNFYRREPEESLPLPNTVAALEYQPLIPLAPIFSPPNDMISYFPFSQNIETTQNGASFVLSLFSIPNFLANPDEIV</sequence>
<proteinExistence type="predicted"/>
<gene>
    <name evidence="5" type="ORF">Fot_51485</name>
</gene>
<dbReference type="AlphaFoldDB" id="A0ABD1PVL0"/>
<evidence type="ECO:0000256" key="2">
    <source>
        <dbReference type="ARBA" id="ARBA00022771"/>
    </source>
</evidence>
<evidence type="ECO:0000313" key="5">
    <source>
        <dbReference type="EMBL" id="KAL2467960.1"/>
    </source>
</evidence>
<dbReference type="EMBL" id="JBFOLJ010000017">
    <property type="protein sequence ID" value="KAL2467960.1"/>
    <property type="molecule type" value="Genomic_DNA"/>
</dbReference>
<protein>
    <submittedName>
        <fullName evidence="5">Zinc finger-homeodomain protein 1</fullName>
    </submittedName>
</protein>
<keyword evidence="2" id="KW-0863">Zinc-finger</keyword>
<keyword evidence="3" id="KW-0862">Zinc</keyword>
<dbReference type="PROSITE" id="PS51523">
    <property type="entry name" value="ZF_HD_DIMER"/>
    <property type="match status" value="1"/>
</dbReference>
<evidence type="ECO:0000313" key="6">
    <source>
        <dbReference type="Proteomes" id="UP001604277"/>
    </source>
</evidence>
<evidence type="ECO:0000259" key="4">
    <source>
        <dbReference type="PROSITE" id="PS51523"/>
    </source>
</evidence>
<dbReference type="InterPro" id="IPR006456">
    <property type="entry name" value="ZF_HD_homeobox_Cys/His_dimer"/>
</dbReference>
<dbReference type="NCBIfam" id="TIGR01566">
    <property type="entry name" value="ZF_HD_prot_N"/>
    <property type="match status" value="1"/>
</dbReference>